<sequence>MEHKIKGIHHVTAIAGNARRNLDFYTRVLGLRLVKRTVNFDDPGTYHFYFGNETGDPGTILTFFPWEGIIAGKRGTGQATETAFSVPASSLNFWQERLDAENVIYNKPSRRLDEEYLTLVDPDGLKLELVATQGDTRTPYTGNGIDELFAIRGFYNVTLSVEGYEKTARLLTEVFGYSLIREEVNRFRFATGANEGASIIDLVCLPAGQGGQVAGGSVHHVAFRARNDEEQWYFRDQLAELGYNVTPPINRDYFMSVYFREPSGVLFEIATDSPGFTVDEPLDSLGTALKLPKMYEPRREEIENILPPLN</sequence>
<name>A0AA49GMF9_9BACT</name>
<dbReference type="PROSITE" id="PS51819">
    <property type="entry name" value="VOC"/>
    <property type="match status" value="2"/>
</dbReference>
<protein>
    <submittedName>
        <fullName evidence="2">Ring-cleaving dioxygenase</fullName>
    </submittedName>
</protein>
<reference evidence="2" key="1">
    <citation type="journal article" date="2023" name="Comput. Struct. Biotechnol. J.">
        <title>Discovery of a novel marine Bacteroidetes with a rich repertoire of carbohydrate-active enzymes.</title>
        <authorList>
            <person name="Chen B."/>
            <person name="Liu G."/>
            <person name="Chen Q."/>
            <person name="Wang H."/>
            <person name="Liu L."/>
            <person name="Tang K."/>
        </authorList>
    </citation>
    <scope>NUCLEOTIDE SEQUENCE</scope>
    <source>
        <strain evidence="2">TK19036</strain>
    </source>
</reference>
<keyword evidence="2" id="KW-0223">Dioxygenase</keyword>
<dbReference type="Gene3D" id="3.10.180.10">
    <property type="entry name" value="2,3-Dihydroxybiphenyl 1,2-Dioxygenase, domain 1"/>
    <property type="match status" value="2"/>
</dbReference>
<evidence type="ECO:0000259" key="1">
    <source>
        <dbReference type="PROSITE" id="PS51819"/>
    </source>
</evidence>
<dbReference type="AlphaFoldDB" id="A0AA49GMF9"/>
<dbReference type="InterPro" id="IPR004360">
    <property type="entry name" value="Glyas_Fos-R_dOase_dom"/>
</dbReference>
<dbReference type="Pfam" id="PF00903">
    <property type="entry name" value="Glyoxalase"/>
    <property type="match status" value="2"/>
</dbReference>
<dbReference type="GO" id="GO:0051213">
    <property type="term" value="F:dioxygenase activity"/>
    <property type="evidence" value="ECO:0007669"/>
    <property type="project" value="UniProtKB-KW"/>
</dbReference>
<dbReference type="InterPro" id="IPR052537">
    <property type="entry name" value="Extradiol_RC_dioxygenase"/>
</dbReference>
<dbReference type="SUPFAM" id="SSF54593">
    <property type="entry name" value="Glyoxalase/Bleomycin resistance protein/Dihydroxybiphenyl dioxygenase"/>
    <property type="match status" value="1"/>
</dbReference>
<dbReference type="PANTHER" id="PTHR36110">
    <property type="entry name" value="RING-CLEAVING DIOXYGENASE MHQE-RELATED"/>
    <property type="match status" value="1"/>
</dbReference>
<gene>
    <name evidence="2" type="ORF">K4G66_02350</name>
</gene>
<accession>A0AA49GMF9</accession>
<evidence type="ECO:0000313" key="2">
    <source>
        <dbReference type="EMBL" id="WKN37550.1"/>
    </source>
</evidence>
<dbReference type="InterPro" id="IPR037523">
    <property type="entry name" value="VOC_core"/>
</dbReference>
<dbReference type="EMBL" id="CP120682">
    <property type="protein sequence ID" value="WKN37550.1"/>
    <property type="molecule type" value="Genomic_DNA"/>
</dbReference>
<dbReference type="CDD" id="cd08346">
    <property type="entry name" value="PcpA_N_like"/>
    <property type="match status" value="1"/>
</dbReference>
<dbReference type="InterPro" id="IPR029068">
    <property type="entry name" value="Glyas_Bleomycin-R_OHBP_Dase"/>
</dbReference>
<proteinExistence type="predicted"/>
<reference evidence="2" key="2">
    <citation type="journal article" date="2024" name="Antonie Van Leeuwenhoek">
        <title>Roseihalotalea indica gen. nov., sp. nov., a halophilic Bacteroidetes from mesopelagic Southwest Indian Ocean with higher carbohydrate metabolic potential.</title>
        <authorList>
            <person name="Chen B."/>
            <person name="Zhang M."/>
            <person name="Lin D."/>
            <person name="Ye J."/>
            <person name="Tang K."/>
        </authorList>
    </citation>
    <scope>NUCLEOTIDE SEQUENCE</scope>
    <source>
        <strain evidence="2">TK19036</strain>
    </source>
</reference>
<dbReference type="CDD" id="cd08347">
    <property type="entry name" value="PcpA_C_like"/>
    <property type="match status" value="1"/>
</dbReference>
<dbReference type="PANTHER" id="PTHR36110:SF2">
    <property type="entry name" value="RING-CLEAVING DIOXYGENASE MHQE-RELATED"/>
    <property type="match status" value="1"/>
</dbReference>
<organism evidence="2">
    <name type="scientific">Roseihalotalea indica</name>
    <dbReference type="NCBI Taxonomy" id="2867963"/>
    <lineage>
        <taxon>Bacteria</taxon>
        <taxon>Pseudomonadati</taxon>
        <taxon>Bacteroidota</taxon>
        <taxon>Cytophagia</taxon>
        <taxon>Cytophagales</taxon>
        <taxon>Catalimonadaceae</taxon>
        <taxon>Roseihalotalea</taxon>
    </lineage>
</organism>
<feature type="domain" description="VOC" evidence="1">
    <location>
        <begin position="7"/>
        <end position="132"/>
    </location>
</feature>
<keyword evidence="2" id="KW-0560">Oxidoreductase</keyword>
<feature type="domain" description="VOC" evidence="1">
    <location>
        <begin position="153"/>
        <end position="272"/>
    </location>
</feature>